<reference evidence="7" key="1">
    <citation type="journal article" date="2019" name="Int. J. Syst. Evol. Microbiol.">
        <title>The Global Catalogue of Microorganisms (GCM) 10K type strain sequencing project: providing services to taxonomists for standard genome sequencing and annotation.</title>
        <authorList>
            <consortium name="The Broad Institute Genomics Platform"/>
            <consortium name="The Broad Institute Genome Sequencing Center for Infectious Disease"/>
            <person name="Wu L."/>
            <person name="Ma J."/>
        </authorList>
    </citation>
    <scope>NUCLEOTIDE SEQUENCE [LARGE SCALE GENOMIC DNA]</scope>
    <source>
        <strain evidence="7">CCUG 54950</strain>
    </source>
</reference>
<dbReference type="Pfam" id="PF13411">
    <property type="entry name" value="MerR_1"/>
    <property type="match status" value="1"/>
</dbReference>
<dbReference type="Gene3D" id="1.10.1660.10">
    <property type="match status" value="1"/>
</dbReference>
<dbReference type="PANTHER" id="PTHR30204:SF69">
    <property type="entry name" value="MERR-FAMILY TRANSCRIPTIONAL REGULATOR"/>
    <property type="match status" value="1"/>
</dbReference>
<evidence type="ECO:0000313" key="6">
    <source>
        <dbReference type="EMBL" id="MFD1884614.1"/>
    </source>
</evidence>
<feature type="domain" description="HTH merR-type" evidence="5">
    <location>
        <begin position="9"/>
        <end position="73"/>
    </location>
</feature>
<dbReference type="PROSITE" id="PS50937">
    <property type="entry name" value="HTH_MERR_2"/>
    <property type="match status" value="1"/>
</dbReference>
<proteinExistence type="predicted"/>
<dbReference type="InterPro" id="IPR047057">
    <property type="entry name" value="MerR_fam"/>
</dbReference>
<keyword evidence="7" id="KW-1185">Reference proteome</keyword>
<dbReference type="RefSeq" id="WP_347324264.1">
    <property type="nucleotide sequence ID" value="NZ_JBCGUH010000003.1"/>
</dbReference>
<protein>
    <submittedName>
        <fullName evidence="6">MerR family transcriptional regulator</fullName>
    </submittedName>
</protein>
<sequence length="111" mass="12791">MNPSIMIFKLAKLMHVSVHQIRYFEENGLLPPALTGDNQYRMYGTDEMYRLAHILLLRQLDVAVPQVKRCLEHYIAADDQALLKQSTRTLEQQITDLQVQALQQRIGAIQA</sequence>
<dbReference type="EMBL" id="JBHUEH010000010">
    <property type="protein sequence ID" value="MFD1884614.1"/>
    <property type="molecule type" value="Genomic_DNA"/>
</dbReference>
<keyword evidence="1" id="KW-0678">Repressor</keyword>
<comment type="caution">
    <text evidence="6">The sequence shown here is derived from an EMBL/GenBank/DDBJ whole genome shotgun (WGS) entry which is preliminary data.</text>
</comment>
<keyword evidence="3" id="KW-0238">DNA-binding</keyword>
<evidence type="ECO:0000256" key="1">
    <source>
        <dbReference type="ARBA" id="ARBA00022491"/>
    </source>
</evidence>
<dbReference type="Proteomes" id="UP001597233">
    <property type="component" value="Unassembled WGS sequence"/>
</dbReference>
<dbReference type="SUPFAM" id="SSF46955">
    <property type="entry name" value="Putative DNA-binding domain"/>
    <property type="match status" value="1"/>
</dbReference>
<dbReference type="SMART" id="SM00422">
    <property type="entry name" value="HTH_MERR"/>
    <property type="match status" value="1"/>
</dbReference>
<dbReference type="PANTHER" id="PTHR30204">
    <property type="entry name" value="REDOX-CYCLING DRUG-SENSING TRANSCRIPTIONAL ACTIVATOR SOXR"/>
    <property type="match status" value="1"/>
</dbReference>
<organism evidence="6 7">
    <name type="scientific">Paenibacillus wenxiniae</name>
    <dbReference type="NCBI Taxonomy" id="1636843"/>
    <lineage>
        <taxon>Bacteria</taxon>
        <taxon>Bacillati</taxon>
        <taxon>Bacillota</taxon>
        <taxon>Bacilli</taxon>
        <taxon>Bacillales</taxon>
        <taxon>Paenibacillaceae</taxon>
        <taxon>Paenibacillus</taxon>
    </lineage>
</organism>
<evidence type="ECO:0000256" key="4">
    <source>
        <dbReference type="ARBA" id="ARBA00023163"/>
    </source>
</evidence>
<keyword evidence="4" id="KW-0804">Transcription</keyword>
<evidence type="ECO:0000256" key="3">
    <source>
        <dbReference type="ARBA" id="ARBA00023125"/>
    </source>
</evidence>
<gene>
    <name evidence="6" type="ORF">ACFSC9_03685</name>
</gene>
<accession>A0ABW4RFW7</accession>
<keyword evidence="2" id="KW-0805">Transcription regulation</keyword>
<dbReference type="InterPro" id="IPR000551">
    <property type="entry name" value="MerR-type_HTH_dom"/>
</dbReference>
<evidence type="ECO:0000313" key="7">
    <source>
        <dbReference type="Proteomes" id="UP001597233"/>
    </source>
</evidence>
<evidence type="ECO:0000256" key="2">
    <source>
        <dbReference type="ARBA" id="ARBA00023015"/>
    </source>
</evidence>
<evidence type="ECO:0000259" key="5">
    <source>
        <dbReference type="PROSITE" id="PS50937"/>
    </source>
</evidence>
<dbReference type="InterPro" id="IPR009061">
    <property type="entry name" value="DNA-bd_dom_put_sf"/>
</dbReference>
<name>A0ABW4RFW7_9BACL</name>